<evidence type="ECO:0000256" key="4">
    <source>
        <dbReference type="PROSITE-ProRule" id="PRU00125"/>
    </source>
</evidence>
<evidence type="ECO:0000256" key="5">
    <source>
        <dbReference type="SAM" id="MobiDB-lite"/>
    </source>
</evidence>
<evidence type="ECO:0000256" key="1">
    <source>
        <dbReference type="ARBA" id="ARBA00022723"/>
    </source>
</evidence>
<evidence type="ECO:0000313" key="7">
    <source>
        <dbReference type="EMBL" id="KAJ8374994.1"/>
    </source>
</evidence>
<dbReference type="GO" id="GO:0005925">
    <property type="term" value="C:focal adhesion"/>
    <property type="evidence" value="ECO:0007669"/>
    <property type="project" value="TreeGrafter"/>
</dbReference>
<dbReference type="GO" id="GO:0051015">
    <property type="term" value="F:actin filament binding"/>
    <property type="evidence" value="ECO:0007669"/>
    <property type="project" value="TreeGrafter"/>
</dbReference>
<dbReference type="PROSITE" id="PS50023">
    <property type="entry name" value="LIM_DOMAIN_2"/>
    <property type="match status" value="1"/>
</dbReference>
<dbReference type="GO" id="GO:0007015">
    <property type="term" value="P:actin filament organization"/>
    <property type="evidence" value="ECO:0007669"/>
    <property type="project" value="TreeGrafter"/>
</dbReference>
<dbReference type="GO" id="GO:0001725">
    <property type="term" value="C:stress fiber"/>
    <property type="evidence" value="ECO:0007669"/>
    <property type="project" value="TreeGrafter"/>
</dbReference>
<dbReference type="Gene3D" id="2.10.110.10">
    <property type="entry name" value="Cysteine Rich Protein"/>
    <property type="match status" value="1"/>
</dbReference>
<proteinExistence type="predicted"/>
<comment type="caution">
    <text evidence="7">The sequence shown here is derived from an EMBL/GenBank/DDBJ whole genome shotgun (WGS) entry which is preliminary data.</text>
</comment>
<dbReference type="AlphaFoldDB" id="A0A9Q1G4Y3"/>
<feature type="region of interest" description="Disordered" evidence="5">
    <location>
        <begin position="1"/>
        <end position="21"/>
    </location>
</feature>
<evidence type="ECO:0000256" key="2">
    <source>
        <dbReference type="ARBA" id="ARBA00022833"/>
    </source>
</evidence>
<reference evidence="7" key="1">
    <citation type="journal article" date="2023" name="Science">
        <title>Genome structures resolve the early diversification of teleost fishes.</title>
        <authorList>
            <person name="Parey E."/>
            <person name="Louis A."/>
            <person name="Montfort J."/>
            <person name="Bouchez O."/>
            <person name="Roques C."/>
            <person name="Iampietro C."/>
            <person name="Lluch J."/>
            <person name="Castinel A."/>
            <person name="Donnadieu C."/>
            <person name="Desvignes T."/>
            <person name="Floi Bucao C."/>
            <person name="Jouanno E."/>
            <person name="Wen M."/>
            <person name="Mejri S."/>
            <person name="Dirks R."/>
            <person name="Jansen H."/>
            <person name="Henkel C."/>
            <person name="Chen W.J."/>
            <person name="Zahm M."/>
            <person name="Cabau C."/>
            <person name="Klopp C."/>
            <person name="Thompson A.W."/>
            <person name="Robinson-Rechavi M."/>
            <person name="Braasch I."/>
            <person name="Lecointre G."/>
            <person name="Bobe J."/>
            <person name="Postlethwait J.H."/>
            <person name="Berthelot C."/>
            <person name="Roest Crollius H."/>
            <person name="Guiguen Y."/>
        </authorList>
    </citation>
    <scope>NUCLEOTIDE SEQUENCE</scope>
    <source>
        <strain evidence="7">WJC10195</strain>
    </source>
</reference>
<keyword evidence="8" id="KW-1185">Reference proteome</keyword>
<feature type="domain" description="LIM zinc-binding" evidence="6">
    <location>
        <begin position="344"/>
        <end position="404"/>
    </location>
</feature>
<dbReference type="Pfam" id="PF00412">
    <property type="entry name" value="LIM"/>
    <property type="match status" value="1"/>
</dbReference>
<dbReference type="GO" id="GO:0046872">
    <property type="term" value="F:metal ion binding"/>
    <property type="evidence" value="ECO:0007669"/>
    <property type="project" value="UniProtKB-KW"/>
</dbReference>
<gene>
    <name evidence="7" type="ORF">SKAU_G00055740</name>
</gene>
<protein>
    <recommendedName>
        <fullName evidence="6">LIM zinc-binding domain-containing protein</fullName>
    </recommendedName>
</protein>
<keyword evidence="3 4" id="KW-0440">LIM domain</keyword>
<evidence type="ECO:0000259" key="6">
    <source>
        <dbReference type="PROSITE" id="PS50023"/>
    </source>
</evidence>
<dbReference type="Proteomes" id="UP001152622">
    <property type="component" value="Chromosome 2"/>
</dbReference>
<dbReference type="InterPro" id="IPR030072">
    <property type="entry name" value="XIRP1/XIRP2"/>
</dbReference>
<evidence type="ECO:0000256" key="3">
    <source>
        <dbReference type="ARBA" id="ARBA00023038"/>
    </source>
</evidence>
<feature type="compositionally biased region" description="Basic and acidic residues" evidence="5">
    <location>
        <begin position="465"/>
        <end position="474"/>
    </location>
</feature>
<dbReference type="PANTHER" id="PTHR22591:SF2">
    <property type="entry name" value="XIN ACTIN-BINDING REPEAT-CONTAINING PROTEIN 1"/>
    <property type="match status" value="1"/>
</dbReference>
<dbReference type="SMART" id="SM00132">
    <property type="entry name" value="LIM"/>
    <property type="match status" value="1"/>
</dbReference>
<organism evidence="7 8">
    <name type="scientific">Synaphobranchus kaupii</name>
    <name type="common">Kaup's arrowtooth eel</name>
    <dbReference type="NCBI Taxonomy" id="118154"/>
    <lineage>
        <taxon>Eukaryota</taxon>
        <taxon>Metazoa</taxon>
        <taxon>Chordata</taxon>
        <taxon>Craniata</taxon>
        <taxon>Vertebrata</taxon>
        <taxon>Euteleostomi</taxon>
        <taxon>Actinopterygii</taxon>
        <taxon>Neopterygii</taxon>
        <taxon>Teleostei</taxon>
        <taxon>Anguilliformes</taxon>
        <taxon>Synaphobranchidae</taxon>
        <taxon>Synaphobranchus</taxon>
    </lineage>
</organism>
<accession>A0A9Q1G4Y3</accession>
<dbReference type="EMBL" id="JAINUF010000002">
    <property type="protein sequence ID" value="KAJ8374994.1"/>
    <property type="molecule type" value="Genomic_DNA"/>
</dbReference>
<dbReference type="OrthoDB" id="6129702at2759"/>
<keyword evidence="2 4" id="KW-0862">Zinc</keyword>
<dbReference type="PANTHER" id="PTHR22591">
    <property type="entry name" value="XIN"/>
    <property type="match status" value="1"/>
</dbReference>
<keyword evidence="1 4" id="KW-0479">Metal-binding</keyword>
<evidence type="ECO:0000313" key="8">
    <source>
        <dbReference type="Proteomes" id="UP001152622"/>
    </source>
</evidence>
<dbReference type="InterPro" id="IPR001781">
    <property type="entry name" value="Znf_LIM"/>
</dbReference>
<feature type="compositionally biased region" description="Basic and acidic residues" evidence="5">
    <location>
        <begin position="12"/>
        <end position="21"/>
    </location>
</feature>
<sequence length="474" mass="54131">MRRMFENWSIDNSHHRDPDTSKELLEENIVSQGGDVKGTSSLLEHHKSGTDQFTATVGLSIKDHIRGDIHKATWMSEKQPLDTLKRPDQDDAGMEAEQWNEPTQAGDVKGMGLPLKSSALDPLDCTSSVEDHSFVKLKSEIQEQRKDEVKTINLLKIEPCCVLRDSSGNIRIKTMCNELLSSNVKTQHWTPSIEKSVAGVEIFQDISLEEEQNDDLDRDRQEWVTEGQAFNAFHQDPKEDKFQGTIETVEDDTVMAKLQLFDTQSLAILKGELSDSEHIFSKEDIVGDGRSVSWSFETQPVENQKDSNKTRCWEKVTVSGDERGPDMERKHVYEPSPFQTPGKEQCAACLKPVYPMEKTVADKFIFHNNCFCCKHCKKKLSICSYAALYGEFYCMFHYQQLFRTRGNYDEGFGHKQHKDRWLQMTTERMSDRKKGHKEPQLLSEASDTDIDFSAGEFTTPPTPKIIRDGESDLE</sequence>
<dbReference type="PROSITE" id="PS00478">
    <property type="entry name" value="LIM_DOMAIN_1"/>
    <property type="match status" value="1"/>
</dbReference>
<dbReference type="SUPFAM" id="SSF57716">
    <property type="entry name" value="Glucocorticoid receptor-like (DNA-binding domain)"/>
    <property type="match status" value="2"/>
</dbReference>
<name>A0A9Q1G4Y3_SYNKA</name>
<feature type="region of interest" description="Disordered" evidence="5">
    <location>
        <begin position="451"/>
        <end position="474"/>
    </location>
</feature>